<evidence type="ECO:0000313" key="5">
    <source>
        <dbReference type="EMBL" id="KAK3733655.1"/>
    </source>
</evidence>
<evidence type="ECO:0000259" key="4">
    <source>
        <dbReference type="PROSITE" id="PS50835"/>
    </source>
</evidence>
<dbReference type="Pfam" id="PF00059">
    <property type="entry name" value="Lectin_C"/>
    <property type="match status" value="4"/>
</dbReference>
<dbReference type="PANTHER" id="PTHR22803">
    <property type="entry name" value="MANNOSE, PHOSPHOLIPASE, LECTIN RECEPTOR RELATED"/>
    <property type="match status" value="1"/>
</dbReference>
<dbReference type="Proteomes" id="UP001283361">
    <property type="component" value="Unassembled WGS sequence"/>
</dbReference>
<keyword evidence="1" id="KW-1015">Disulfide bond</keyword>
<dbReference type="InterPro" id="IPR018378">
    <property type="entry name" value="C-type_lectin_CS"/>
</dbReference>
<dbReference type="CDD" id="cd00037">
    <property type="entry name" value="CLECT"/>
    <property type="match status" value="7"/>
</dbReference>
<dbReference type="SMART" id="SM00034">
    <property type="entry name" value="CLECT"/>
    <property type="match status" value="10"/>
</dbReference>
<feature type="domain" description="Ig-like" evidence="4">
    <location>
        <begin position="2018"/>
        <end position="2117"/>
    </location>
</feature>
<dbReference type="SUPFAM" id="SSF56436">
    <property type="entry name" value="C-type lectin-like"/>
    <property type="match status" value="10"/>
</dbReference>
<reference evidence="5" key="1">
    <citation type="journal article" date="2023" name="G3 (Bethesda)">
        <title>A reference genome for the long-term kleptoplast-retaining sea slug Elysia crispata morphotype clarki.</title>
        <authorList>
            <person name="Eastman K.E."/>
            <person name="Pendleton A.L."/>
            <person name="Shaikh M.A."/>
            <person name="Suttiyut T."/>
            <person name="Ogas R."/>
            <person name="Tomko P."/>
            <person name="Gavelis G."/>
            <person name="Widhalm J.R."/>
            <person name="Wisecaver J.H."/>
        </authorList>
    </citation>
    <scope>NUCLEOTIDE SEQUENCE</scope>
    <source>
        <strain evidence="5">ECLA1</strain>
    </source>
</reference>
<feature type="domain" description="C-type lectin" evidence="3">
    <location>
        <begin position="488"/>
        <end position="609"/>
    </location>
</feature>
<dbReference type="Gene3D" id="2.60.40.10">
    <property type="entry name" value="Immunoglobulins"/>
    <property type="match status" value="1"/>
</dbReference>
<dbReference type="PROSITE" id="PS00615">
    <property type="entry name" value="C_TYPE_LECTIN_1"/>
    <property type="match status" value="1"/>
</dbReference>
<dbReference type="PROSITE" id="PS50835">
    <property type="entry name" value="IG_LIKE"/>
    <property type="match status" value="2"/>
</dbReference>
<feature type="domain" description="C-type lectin" evidence="3">
    <location>
        <begin position="3497"/>
        <end position="3626"/>
    </location>
</feature>
<sequence length="3755" mass="426255">MTFVVKGISQAGLEALIKAISEKKPFGLGLCAILAEKGPFGETPISVPSQQEKGPFVLSQQERGPFGETPILVLSQQERGPFGETPILVLSQQEKGPFGETPISVPSQQEKGPFGETPISVLSQQEKGPFGETPISVPSQQERGPFGETPILVLSQQEKGPFVLSQQEKGPFGETPISVPSQQEKEPFDLEETRVAEKFKVTDTEKIISLQRPPGKMVLLLAFMAAVSVLVSGSEPPHQVLCPEGWTDITGECAKFFHEKRTWWDARKTCQDNGGDLLTSSTQPHLKNALHTLIADGDSDGLWVGSYGPIGRDSPTPNVGNKPLGGKSCFKISRTKNWVTERCYVRAKFVCEKLYDEFTCPDGWTVSPWSASCIRLEREEKSWDDARGRCQQIGLDLVKILNSEMNQLITTLIADGDSDGLWVGSYGPIGRDSPTPNKGNKLPQKQTCVMVSRRSLKPEHSCSELAKFACEKPYNELQCPDGWTVSPWSASCIRLEREEKSWDDARGRCQQLGADLVKIVNGLMNQLITAFISEQPATGYWIGLRNRVATDGNRFKWLDEEHPAKYTSWGEHRPKTKFPAICAEVHDSGVKEGRWNDANCEAKRQFICEKFQTRYYCPSGWELNPFTRTCFKVFDDKKSRDYAQAYCQSIGGNLGYFPRIYNIPFESHWTAAANNNRRQKVTDEYKDYTQTKAKKSVCKKLAEGSLLDEDCEQNLSFICEREPVCSHPEPCVQRGRDSWFGRSCKFQCQCANFAPCNKIHGACSYGCADDYMGPACQYLKMKPTLSTPGRLEGGYSKNRKCIDGISGYFLFRHIPLPITWMRVFLKTPAVSLNIRMAYYLYANSHGFYCDHHSVAKVDDFTFDVYCPTNISVYEMIFQGDDIKNVCQVEFSAGRNLAFREMTSPSSTVQRFHGGGLNTPKTYMSERIHCIQTHEQKQAFCMVTLRADVTVTHFKIVKPRSPLIKDSIDSELRLISFRLPVKSVGNATIAFQFSDLWLSAFEDFVPSPPINFPVRQFKITVPRLRYKTFYGLFIFGEIVCPPNRFGLTCEFTCNCAYNTSCFVHSGGCPAGCVLGYTGENCYTPIGRLELSNPAQLMTETVTNDSVRALHPLTIKCNAQVVQLPAYTEIVRLQISKGVSSDTGVEIIVDYDVFRGKAEFPDGFGTDRTFNVSGTHKIRSLFGEEAGYIGVEWNIYNPRCTDSTTYQCTVTYHVQRGKDSKAIATRSGQQYLTVVPVATAKLHNVSLSVTSHDIVRDGSKFTFITCVTYGPPGVELVWEKGSSNRSTDPWTVRPTIRDDCMYHRSTVLAENYLTDLGHYWFWCTAKLNGRENLTAFVNISLIGDTVAEKTMTIPDPPETQYNNSLDTVKEPKSATPCSIPGWFGSGCQHPCHCDGGAEYCDQTTGHCSYGCVQGWFGPGCQYDSIPFSAVAGPEFSLKLFLDRSDRTCLSSTRNFNLSYVMITLEKPVPLTWMRLFRRSSDKITLMYSNTSGAVKPCPHFEAAPVNEMAQDIMCITEDDVHKLHLYGPGVQRLCSLYISREPKSATPCSIPGWFGSGCQHPCHCDGGAEYCDQTTGHCSYGCVQGWFGPGCQYDSIPFSAVAGPEFSLKLFLDRSDRTCLSSTRNFNLSYVMITLEKPVPLTWMRLFRRSSDKIKLMYSSTSGAVKPCPHFEAARVNEMAQDIMCITEDDVHKLHLYGPGVQRLCSLYISRARNVALKQTGNHSQSYGGQHFRRVRNGETSCPSGRYGWSCEHQCNCAGGVDCFVHSGGCPAGCVSGYGGEDCQTLLETSCPSGRYGWSCEHQCNCAGGVDCFVHSGGCPAGCVSGYGGEDCQTLLVTNPSTMTPTEQFKVGKSAPPLDINCNADAVGLPSNFKEVVGLQLSKKLPGSTKIKKFVDYFPYHPLGVVKFTRHAMGRDFFYEFTGALNDSKSQSKTRALSVKWTISQPSCMDSGVYFCNVTYVHSNILETRSGQQTIRSTRVNATAKQCFGKIIEGDFGTSFHQEQLGAKANMSNVILEVTPKLLDYEFIENDVVIFFCTASGSPNLRLLWRWGLTNSKDLQVYTKKEDMTFIHFQKHHDDFGLLLYKSTLTLKMRSEYDGKMFLCEAHHDSQTVKSAQITVRVFDEYTLYQRHGLKPFYLQVIEKKISHERMWEQVCKIGKEISKQFKDILKKKKYDLTSTQVMRTEVFIRIHDFLCFHHGFNMLETIKNSTCVIDKHKFQAMKYGVLECDGQYSKAVTRAKSNKENLLKAKKKWDQCVTDVAFRVCSQTFGLYISFIFDIQDEAFYSVKNHKNCYELSQCDNDIFGVDLSHYTIKSWILNSPAYYLDEKCLEYKHYATCVSWYEKSCKDEEYKLRVRSYVDILDHVCSERIKRSPQIICRKGSPNMEKKISECHSLHASYWLSGQRKCRKLQEAMDCMDFFYELDCIKYVTMEIFVVEISISGLMLEYQKLKCSKPKAVCPLNCNKHLDKHGSFDSLDFQSPKQLDDFCADRVAIERCFEIVKIRCPDDRTKEEMRVSRKWLDVLCTDLYTSRKVERDSFGGLCSNCFGIMENRTCLRYIPQNITSDTYSIVPSEADCKLIRDAEICIRDVINDECNCKTKYGELLFNIWLVSLKGNVVALRKKCHARCPDGWSLTPSSDNCIRLFDEDKNWNEARRACFKKYHLAHLIRITDPRKISFVFDFIAERENGMKKFWIKNVSNPREVTGVYKPLFKIPQTEYRHASEDCLMMSNSTLYSTYCSYKFGYICETPAEDCSHLTRCINHIFGGSLAGKMDLIYYFMKNGAGQLAQVCVQLAECWERHGPLCASEKHNQEIKVFMDALCSQVGWDLIDKAHKQCLVGYSYGRMRSDVYEIQKTPLQEDYSLCPNIFDQLENMAVKSDARCGAHAAMLVSLFYIQQLSLRHKGYSCGDMDITCWGLKSCLRNLGDFASGQKYQWENIIRPLSEPDLRNLCSYKAHISTCFNKYGHYCTNNALVEKVKTQIDVLQYACSTELIEFEWSFYGRLILFLKEKCVDGFYDSLTSADRQLIREHAWDAHHSDALCKRIKETEKDCVERASTNLVNIVLGVNNYKNHKIWLEIWLRAMGETFIRARERCYNVSPCPPWTITKSDGMGCLVVYRNKTYHDASTFCQKKGGHLVSVSDWKMFFTIKGFLIKWSSNSIRKFSFWILRSSPLVKYLSESKNESGLCSAITRETRRHFWQVTDRNCTERAHFICQEQTQCKVQAACPSNLKLSPDSKDCVKINYEKNFRTFVCRHIGMRLLTFKPNDLGFFRFLRNLTQSAETFLWIKINMTQDDAKRWFTRDLLYRRKWEDFYRDSSHEMCAVISYAQPMILESYNCSLKEAAVCARDPIECPGGYHGPIEPSLLRLEKVACPSGWLISDNTVCIRIYPYDATYSRAAASCIQDGGELLEFPSKDTYSWESFGERLDESKQYWVGLQGNDKESYRYISFQDKDYWKVKVVSSSELYEAEESKRNYICGKKASNWARDSCPEGMFAIDDLCVELNLVETTWSGARKSCQLNGGDLMKISANNTKKRRLLYGILNEYQRENYRVTYWLGMRSDSKGVCWWLDESPTEKPRWVRLTRHLVKYSKGPFCLQIYTTPLRVEAKVAAIFRNCSSSNVFFCEYPAFGRVAPDASPCGSGWSEMESSCIKIFKRRLPWSEARTQCKKLGGNLLKTISTGKMWHFFEEHLSVNVLYWIGEAASKSGETALQCGAIRLTSSKDINVVTLSDCHKPPKDGYICEKKPYIDSTGSQ</sequence>
<feature type="domain" description="Ig-like" evidence="4">
    <location>
        <begin position="1234"/>
        <end position="1338"/>
    </location>
</feature>
<feature type="domain" description="C-type lectin" evidence="3">
    <location>
        <begin position="369"/>
        <end position="471"/>
    </location>
</feature>
<dbReference type="Gene3D" id="3.10.100.10">
    <property type="entry name" value="Mannose-Binding Protein A, subunit A"/>
    <property type="match status" value="9"/>
</dbReference>
<evidence type="ECO:0000313" key="6">
    <source>
        <dbReference type="Proteomes" id="UP001283361"/>
    </source>
</evidence>
<dbReference type="InterPro" id="IPR013783">
    <property type="entry name" value="Ig-like_fold"/>
</dbReference>
<gene>
    <name evidence="5" type="ORF">RRG08_003989</name>
</gene>
<accession>A0AAE0Y5B2</accession>
<evidence type="ECO:0000256" key="1">
    <source>
        <dbReference type="ARBA" id="ARBA00023157"/>
    </source>
</evidence>
<feature type="region of interest" description="Disordered" evidence="2">
    <location>
        <begin position="167"/>
        <end position="189"/>
    </location>
</feature>
<keyword evidence="6" id="KW-1185">Reference proteome</keyword>
<dbReference type="InterPro" id="IPR016186">
    <property type="entry name" value="C-type_lectin-like/link_sf"/>
</dbReference>
<dbReference type="InterPro" id="IPR036179">
    <property type="entry name" value="Ig-like_dom_sf"/>
</dbReference>
<dbReference type="Gene3D" id="2.170.300.10">
    <property type="entry name" value="Tie2 ligand-binding domain superfamily"/>
    <property type="match status" value="2"/>
</dbReference>
<evidence type="ECO:0000256" key="2">
    <source>
        <dbReference type="SAM" id="MobiDB-lite"/>
    </source>
</evidence>
<evidence type="ECO:0000259" key="3">
    <source>
        <dbReference type="PROSITE" id="PS50041"/>
    </source>
</evidence>
<dbReference type="SUPFAM" id="SSF48726">
    <property type="entry name" value="Immunoglobulin"/>
    <property type="match status" value="1"/>
</dbReference>
<dbReference type="InterPro" id="IPR016187">
    <property type="entry name" value="CTDL_fold"/>
</dbReference>
<feature type="domain" description="C-type lectin" evidence="3">
    <location>
        <begin position="249"/>
        <end position="352"/>
    </location>
</feature>
<dbReference type="EMBL" id="JAWDGP010006886">
    <property type="protein sequence ID" value="KAK3733655.1"/>
    <property type="molecule type" value="Genomic_DNA"/>
</dbReference>
<dbReference type="PROSITE" id="PS50041">
    <property type="entry name" value="C_TYPE_LECTIN_2"/>
    <property type="match status" value="5"/>
</dbReference>
<protein>
    <submittedName>
        <fullName evidence="5">Uncharacterized protein</fullName>
    </submittedName>
</protein>
<dbReference type="InterPro" id="IPR050111">
    <property type="entry name" value="C-type_lectin/snaclec_domain"/>
</dbReference>
<name>A0AAE0Y5B2_9GAST</name>
<comment type="caution">
    <text evidence="5">The sequence shown here is derived from an EMBL/GenBank/DDBJ whole genome shotgun (WGS) entry which is preliminary data.</text>
</comment>
<dbReference type="InterPro" id="IPR001304">
    <property type="entry name" value="C-type_lectin-like"/>
</dbReference>
<organism evidence="5 6">
    <name type="scientific">Elysia crispata</name>
    <name type="common">lettuce slug</name>
    <dbReference type="NCBI Taxonomy" id="231223"/>
    <lineage>
        <taxon>Eukaryota</taxon>
        <taxon>Metazoa</taxon>
        <taxon>Spiralia</taxon>
        <taxon>Lophotrochozoa</taxon>
        <taxon>Mollusca</taxon>
        <taxon>Gastropoda</taxon>
        <taxon>Heterobranchia</taxon>
        <taxon>Euthyneura</taxon>
        <taxon>Panpulmonata</taxon>
        <taxon>Sacoglossa</taxon>
        <taxon>Placobranchoidea</taxon>
        <taxon>Plakobranchidae</taxon>
        <taxon>Elysia</taxon>
    </lineage>
</organism>
<dbReference type="InterPro" id="IPR007110">
    <property type="entry name" value="Ig-like_dom"/>
</dbReference>
<proteinExistence type="predicted"/>
<feature type="domain" description="C-type lectin" evidence="3">
    <location>
        <begin position="2636"/>
        <end position="2747"/>
    </location>
</feature>